<dbReference type="PANTHER" id="PTHR47331">
    <property type="entry name" value="PHD-TYPE DOMAIN-CONTAINING PROTEIN"/>
    <property type="match status" value="1"/>
</dbReference>
<sequence length="460" mass="50581">MTNCKIALSQIGRNADLDCSTNIKRIVKQLPRSIQFKWAEAADDILRKGLEPSFDDLLQFLEKKVSIATNTYGQLASGSYKAQTTSNNRSASIRAKIHNSSSKGTVHCVICSDAHEVVSCPQLLAVSHNEKLELLKRFKLCFNCLKPNHRATECRQLVLCEIDGCKRRHHRILHNTEPDAKQTCCNSTYTTGTYLGFVPVRLHGPTGHVDTYALLDNGSDTTLLLSDVAKQVGISGTVTRLNISSVIRASSQNAELTNFEIESLNKTNRIRIEGAYTIDNLPVKKAEMPLTDFQKRWKHLKGVRLPTITCDRVGLLIGVDVPQAHWVLDQRIGKPQQPYASLIMLGWALFGPAGKVSKTSAFINCLGAKSSIEDGPTTPLPLTTVVPENSSNRLLPFIDDPSLCLKQSPDVAPLVDDDDVRSLIVAAATVETDVSRVHQDSPSVRSFGFNTPPDSRSTDL</sequence>
<accession>A0A183MC57</accession>
<dbReference type="GO" id="GO:0003676">
    <property type="term" value="F:nucleic acid binding"/>
    <property type="evidence" value="ECO:0007669"/>
    <property type="project" value="InterPro"/>
</dbReference>
<dbReference type="STRING" id="48269.A0A183MC57"/>
<feature type="region of interest" description="Disordered" evidence="1">
    <location>
        <begin position="435"/>
        <end position="460"/>
    </location>
</feature>
<reference evidence="2 3" key="1">
    <citation type="submission" date="2018-11" db="EMBL/GenBank/DDBJ databases">
        <authorList>
            <consortium name="Pathogen Informatics"/>
        </authorList>
    </citation>
    <scope>NUCLEOTIDE SEQUENCE [LARGE SCALE GENOMIC DNA]</scope>
    <source>
        <strain evidence="2 3">Zambia</strain>
    </source>
</reference>
<organism evidence="2 3">
    <name type="scientific">Schistosoma margrebowiei</name>
    <dbReference type="NCBI Taxonomy" id="48269"/>
    <lineage>
        <taxon>Eukaryota</taxon>
        <taxon>Metazoa</taxon>
        <taxon>Spiralia</taxon>
        <taxon>Lophotrochozoa</taxon>
        <taxon>Platyhelminthes</taxon>
        <taxon>Trematoda</taxon>
        <taxon>Digenea</taxon>
        <taxon>Strigeidida</taxon>
        <taxon>Schistosomatoidea</taxon>
        <taxon>Schistosomatidae</taxon>
        <taxon>Schistosoma</taxon>
    </lineage>
</organism>
<gene>
    <name evidence="2" type="ORF">SMRZ_LOCUS13632</name>
</gene>
<feature type="compositionally biased region" description="Polar residues" evidence="1">
    <location>
        <begin position="440"/>
        <end position="460"/>
    </location>
</feature>
<protein>
    <submittedName>
        <fullName evidence="2">Uncharacterized protein</fullName>
    </submittedName>
</protein>
<keyword evidence="3" id="KW-1185">Reference proteome</keyword>
<evidence type="ECO:0000313" key="3">
    <source>
        <dbReference type="Proteomes" id="UP000277204"/>
    </source>
</evidence>
<dbReference type="PANTHER" id="PTHR47331:SF1">
    <property type="entry name" value="GAG-LIKE PROTEIN"/>
    <property type="match status" value="1"/>
</dbReference>
<proteinExistence type="predicted"/>
<dbReference type="EMBL" id="UZAI01010624">
    <property type="protein sequence ID" value="VDP07442.1"/>
    <property type="molecule type" value="Genomic_DNA"/>
</dbReference>
<dbReference type="InterPro" id="IPR001878">
    <property type="entry name" value="Znf_CCHC"/>
</dbReference>
<dbReference type="GO" id="GO:0008270">
    <property type="term" value="F:zinc ion binding"/>
    <property type="evidence" value="ECO:0007669"/>
    <property type="project" value="InterPro"/>
</dbReference>
<dbReference type="Proteomes" id="UP000277204">
    <property type="component" value="Unassembled WGS sequence"/>
</dbReference>
<name>A0A183MC57_9TREM</name>
<dbReference type="SMART" id="SM00343">
    <property type="entry name" value="ZnF_C2HC"/>
    <property type="match status" value="1"/>
</dbReference>
<dbReference type="AlphaFoldDB" id="A0A183MC57"/>
<evidence type="ECO:0000256" key="1">
    <source>
        <dbReference type="SAM" id="MobiDB-lite"/>
    </source>
</evidence>
<evidence type="ECO:0000313" key="2">
    <source>
        <dbReference type="EMBL" id="VDP07442.1"/>
    </source>
</evidence>